<organism evidence="1 2">
    <name type="scientific">Frankliniella fusca</name>
    <dbReference type="NCBI Taxonomy" id="407009"/>
    <lineage>
        <taxon>Eukaryota</taxon>
        <taxon>Metazoa</taxon>
        <taxon>Ecdysozoa</taxon>
        <taxon>Arthropoda</taxon>
        <taxon>Hexapoda</taxon>
        <taxon>Insecta</taxon>
        <taxon>Pterygota</taxon>
        <taxon>Neoptera</taxon>
        <taxon>Paraneoptera</taxon>
        <taxon>Thysanoptera</taxon>
        <taxon>Terebrantia</taxon>
        <taxon>Thripoidea</taxon>
        <taxon>Thripidae</taxon>
        <taxon>Frankliniella</taxon>
    </lineage>
</organism>
<comment type="caution">
    <text evidence="1">The sequence shown here is derived from an EMBL/GenBank/DDBJ whole genome shotgun (WGS) entry which is preliminary data.</text>
</comment>
<reference evidence="1" key="2">
    <citation type="journal article" date="2023" name="BMC Genomics">
        <title>Pest status, molecular evolution, and epigenetic factors derived from the genome assembly of Frankliniella fusca, a thysanopteran phytovirus vector.</title>
        <authorList>
            <person name="Catto M.A."/>
            <person name="Labadie P.E."/>
            <person name="Jacobson A.L."/>
            <person name="Kennedy G.G."/>
            <person name="Srinivasan R."/>
            <person name="Hunt B.G."/>
        </authorList>
    </citation>
    <scope>NUCLEOTIDE SEQUENCE</scope>
    <source>
        <strain evidence="1">PL_HMW_Pooled</strain>
    </source>
</reference>
<protein>
    <submittedName>
        <fullName evidence="1">Zinc finger MYM-type protein 1</fullName>
    </submittedName>
</protein>
<evidence type="ECO:0000313" key="1">
    <source>
        <dbReference type="EMBL" id="KAK3914475.1"/>
    </source>
</evidence>
<dbReference type="Proteomes" id="UP001219518">
    <property type="component" value="Unassembled WGS sequence"/>
</dbReference>
<dbReference type="EMBL" id="JAHWGI010000382">
    <property type="protein sequence ID" value="KAK3914475.1"/>
    <property type="molecule type" value="Genomic_DNA"/>
</dbReference>
<reference evidence="1" key="1">
    <citation type="submission" date="2021-07" db="EMBL/GenBank/DDBJ databases">
        <authorList>
            <person name="Catto M.A."/>
            <person name="Jacobson A."/>
            <person name="Kennedy G."/>
            <person name="Labadie P."/>
            <person name="Hunt B.G."/>
            <person name="Srinivasan R."/>
        </authorList>
    </citation>
    <scope>NUCLEOTIDE SEQUENCE</scope>
    <source>
        <strain evidence="1">PL_HMW_Pooled</strain>
        <tissue evidence="1">Head</tissue>
    </source>
</reference>
<keyword evidence="2" id="KW-1185">Reference proteome</keyword>
<proteinExistence type="predicted"/>
<accession>A0AAE1H688</accession>
<sequence length="265" mass="30279">MLANLVQDIGTSTFSLIIDESTDISTTKFLAVMIKFYSNLDNKIRTEFLGLLEVYRATANALWTSLKEYLIKLGLDYKNQCTGLGTGHGRCQHPVWREPFCVRPHESGSKQSTWAFLLTGLRSLTLKLLNVYAIASTMLHLKQQLKCPVTSNLWSGKPEISFVERLQYRDLYAAINNGEMPRALVQLVKTRWLAWARAISVIIDQWLELKLHFDNHNKSLVASDKCAIGRKLYECYHQNAHLLYLKFLGPITKELNALNLKFQAT</sequence>
<evidence type="ECO:0000313" key="2">
    <source>
        <dbReference type="Proteomes" id="UP001219518"/>
    </source>
</evidence>
<gene>
    <name evidence="1" type="ORF">KUF71_023876</name>
</gene>
<dbReference type="PANTHER" id="PTHR37162">
    <property type="entry name" value="HAT FAMILY DIMERISATION DOMAINCONTAINING PROTEIN-RELATED"/>
    <property type="match status" value="1"/>
</dbReference>
<dbReference type="AlphaFoldDB" id="A0AAE1H688"/>
<dbReference type="PANTHER" id="PTHR37162:SF1">
    <property type="entry name" value="BED-TYPE DOMAIN-CONTAINING PROTEIN"/>
    <property type="match status" value="1"/>
</dbReference>
<name>A0AAE1H688_9NEOP</name>